<dbReference type="EMBL" id="LR881469">
    <property type="protein sequence ID" value="CAD5329205.1"/>
    <property type="molecule type" value="Genomic_DNA"/>
</dbReference>
<dbReference type="Proteomes" id="UP000516314">
    <property type="component" value="Chromosome 4"/>
</dbReference>
<proteinExistence type="predicted"/>
<dbReference type="EMBL" id="LR881469">
    <property type="protein sequence ID" value="CAD5329208.1"/>
    <property type="molecule type" value="Genomic_DNA"/>
</dbReference>
<dbReference type="PANTHER" id="PTHR31293:SF22">
    <property type="entry name" value="BNAC06G06520D PROTEIN"/>
    <property type="match status" value="1"/>
</dbReference>
<evidence type="ECO:0000313" key="5">
    <source>
        <dbReference type="EMBL" id="CAD5329208.1"/>
    </source>
</evidence>
<evidence type="ECO:0000313" key="6">
    <source>
        <dbReference type="Proteomes" id="UP000516314"/>
    </source>
</evidence>
<feature type="domain" description="FBD" evidence="1">
    <location>
        <begin position="104"/>
        <end position="175"/>
    </location>
</feature>
<dbReference type="SMART" id="SM00579">
    <property type="entry name" value="FBD"/>
    <property type="match status" value="1"/>
</dbReference>
<protein>
    <submittedName>
        <fullName evidence="3">(thale cress) hypothetical protein</fullName>
    </submittedName>
</protein>
<dbReference type="PANTHER" id="PTHR31293">
    <property type="entry name" value="RNI-LIKE SUPERFAMILY PROTEIN"/>
    <property type="match status" value="1"/>
</dbReference>
<evidence type="ECO:0000313" key="2">
    <source>
        <dbReference type="EMBL" id="CAD5329197.1"/>
    </source>
</evidence>
<sequence length="175" mass="19866">MVLKTPSLVYLDYSSYVAGNYYVVLDSLVEARLDLRLYEPIIYDEDGLWNEEVFGNITNLIEAIRTIKILHLSPSSLEGLVHRVTYCCGDACACIRMKDREIVSCLSRCRVKVLKILGYGGSFRELKQMRHFLGKLKCLETVKVGVKEGSKKSNYMVANVMALPRVSSKCKIQFI</sequence>
<dbReference type="EMBL" id="LR881469">
    <property type="protein sequence ID" value="CAD5329197.1"/>
    <property type="molecule type" value="Genomic_DNA"/>
</dbReference>
<evidence type="ECO:0000313" key="4">
    <source>
        <dbReference type="EMBL" id="CAD5329205.1"/>
    </source>
</evidence>
<gene>
    <name evidence="2" type="ORF">AT9943_LOCUS16800</name>
    <name evidence="3" type="ORF">AT9943_LOCUS16805</name>
    <name evidence="4" type="ORF">AT9943_LOCUS16808</name>
    <name evidence="5" type="ORF">AT9943_LOCUS16811</name>
</gene>
<accession>A0A7G2F3Z5</accession>
<evidence type="ECO:0000259" key="1">
    <source>
        <dbReference type="SMART" id="SM00579"/>
    </source>
</evidence>
<organism evidence="3 6">
    <name type="scientific">Arabidopsis thaliana</name>
    <name type="common">Mouse-ear cress</name>
    <dbReference type="NCBI Taxonomy" id="3702"/>
    <lineage>
        <taxon>Eukaryota</taxon>
        <taxon>Viridiplantae</taxon>
        <taxon>Streptophyta</taxon>
        <taxon>Embryophyta</taxon>
        <taxon>Tracheophyta</taxon>
        <taxon>Spermatophyta</taxon>
        <taxon>Magnoliopsida</taxon>
        <taxon>eudicotyledons</taxon>
        <taxon>Gunneridae</taxon>
        <taxon>Pentapetalae</taxon>
        <taxon>rosids</taxon>
        <taxon>malvids</taxon>
        <taxon>Brassicales</taxon>
        <taxon>Brassicaceae</taxon>
        <taxon>Camelineae</taxon>
        <taxon>Arabidopsis</taxon>
    </lineage>
</organism>
<dbReference type="EMBL" id="LR881469">
    <property type="protein sequence ID" value="CAD5329202.1"/>
    <property type="molecule type" value="Genomic_DNA"/>
</dbReference>
<dbReference type="InterPro" id="IPR006566">
    <property type="entry name" value="FBD"/>
</dbReference>
<name>A0A7G2F3Z5_ARATH</name>
<dbReference type="AlphaFoldDB" id="A0A7G2F3Z5"/>
<reference evidence="3 6" key="1">
    <citation type="submission" date="2020-09" db="EMBL/GenBank/DDBJ databases">
        <authorList>
            <person name="Ashkenazy H."/>
        </authorList>
    </citation>
    <scope>NUCLEOTIDE SEQUENCE [LARGE SCALE GENOMIC DNA]</scope>
    <source>
        <strain evidence="6">cv. Cdm-0</strain>
    </source>
</reference>
<evidence type="ECO:0000313" key="3">
    <source>
        <dbReference type="EMBL" id="CAD5329202.1"/>
    </source>
</evidence>
<dbReference type="InterPro" id="IPR055294">
    <property type="entry name" value="FBL60-like"/>
</dbReference>